<comment type="caution">
    <text evidence="2">The sequence shown here is derived from an EMBL/GenBank/DDBJ whole genome shotgun (WGS) entry which is preliminary data.</text>
</comment>
<protein>
    <submittedName>
        <fullName evidence="2">Uncharacterized protein</fullName>
    </submittedName>
</protein>
<dbReference type="Proteomes" id="UP000499080">
    <property type="component" value="Unassembled WGS sequence"/>
</dbReference>
<keyword evidence="3" id="KW-1185">Reference proteome</keyword>
<name>A0A4Y2P854_ARAVE</name>
<keyword evidence="1" id="KW-0472">Membrane</keyword>
<sequence length="136" mass="15407">MVDLPNLVSSSELVSYLDIFISYIFSIISGPSSCAFWISLKDHLFSVVMVKASTEISVSILNFFSAFKQGSQPSQKSSRERTFFPSEVLLRCCVLPENKEIFSYPVRNSSFSRSTINLNFCRKSRPRIQELVISAM</sequence>
<organism evidence="2 3">
    <name type="scientific">Araneus ventricosus</name>
    <name type="common">Orbweaver spider</name>
    <name type="synonym">Epeira ventricosa</name>
    <dbReference type="NCBI Taxonomy" id="182803"/>
    <lineage>
        <taxon>Eukaryota</taxon>
        <taxon>Metazoa</taxon>
        <taxon>Ecdysozoa</taxon>
        <taxon>Arthropoda</taxon>
        <taxon>Chelicerata</taxon>
        <taxon>Arachnida</taxon>
        <taxon>Araneae</taxon>
        <taxon>Araneomorphae</taxon>
        <taxon>Entelegynae</taxon>
        <taxon>Araneoidea</taxon>
        <taxon>Araneidae</taxon>
        <taxon>Araneus</taxon>
    </lineage>
</organism>
<keyword evidence="1" id="KW-0812">Transmembrane</keyword>
<feature type="transmembrane region" description="Helical" evidence="1">
    <location>
        <begin position="20"/>
        <end position="40"/>
    </location>
</feature>
<accession>A0A4Y2P854</accession>
<evidence type="ECO:0000256" key="1">
    <source>
        <dbReference type="SAM" id="Phobius"/>
    </source>
</evidence>
<gene>
    <name evidence="2" type="ORF">AVEN_112567_1</name>
</gene>
<proteinExistence type="predicted"/>
<keyword evidence="1" id="KW-1133">Transmembrane helix</keyword>
<dbReference type="EMBL" id="BGPR01010644">
    <property type="protein sequence ID" value="GBN47252.1"/>
    <property type="molecule type" value="Genomic_DNA"/>
</dbReference>
<dbReference type="AlphaFoldDB" id="A0A4Y2P854"/>
<evidence type="ECO:0000313" key="3">
    <source>
        <dbReference type="Proteomes" id="UP000499080"/>
    </source>
</evidence>
<reference evidence="2 3" key="1">
    <citation type="journal article" date="2019" name="Sci. Rep.">
        <title>Orb-weaving spider Araneus ventricosus genome elucidates the spidroin gene catalogue.</title>
        <authorList>
            <person name="Kono N."/>
            <person name="Nakamura H."/>
            <person name="Ohtoshi R."/>
            <person name="Moran D.A.P."/>
            <person name="Shinohara A."/>
            <person name="Yoshida Y."/>
            <person name="Fujiwara M."/>
            <person name="Mori M."/>
            <person name="Tomita M."/>
            <person name="Arakawa K."/>
        </authorList>
    </citation>
    <scope>NUCLEOTIDE SEQUENCE [LARGE SCALE GENOMIC DNA]</scope>
</reference>
<evidence type="ECO:0000313" key="2">
    <source>
        <dbReference type="EMBL" id="GBN47252.1"/>
    </source>
</evidence>